<dbReference type="PANTHER" id="PTHR11079:SF161">
    <property type="entry name" value="CMP_DCMP-TYPE DEAMINASE DOMAIN-CONTAINING PROTEIN"/>
    <property type="match status" value="1"/>
</dbReference>
<evidence type="ECO:0000313" key="3">
    <source>
        <dbReference type="Proteomes" id="UP001597012"/>
    </source>
</evidence>
<dbReference type="PANTHER" id="PTHR11079">
    <property type="entry name" value="CYTOSINE DEAMINASE FAMILY MEMBER"/>
    <property type="match status" value="1"/>
</dbReference>
<organism evidence="2 3">
    <name type="scientific">Maribacter chungangensis</name>
    <dbReference type="NCBI Taxonomy" id="1069117"/>
    <lineage>
        <taxon>Bacteria</taxon>
        <taxon>Pseudomonadati</taxon>
        <taxon>Bacteroidota</taxon>
        <taxon>Flavobacteriia</taxon>
        <taxon>Flavobacteriales</taxon>
        <taxon>Flavobacteriaceae</taxon>
        <taxon>Maribacter</taxon>
    </lineage>
</organism>
<keyword evidence="3" id="KW-1185">Reference proteome</keyword>
<sequence length="144" mass="16389">MHETYLRRAIAKAKEGKESKEGGSFGAVIVRDNEIICEVHNRVKGTDDLTQHAELLAIQVACAKIGKDQLKECVLYTSCEPCMMCLGACHWAKFKAIYYGASADDARKFGYEYSETFYKMDGTLRQTEFKMTQLLKEEALDVWR</sequence>
<dbReference type="InterPro" id="IPR002125">
    <property type="entry name" value="CMP_dCMP_dom"/>
</dbReference>
<evidence type="ECO:0000313" key="2">
    <source>
        <dbReference type="EMBL" id="MFD0798676.1"/>
    </source>
</evidence>
<dbReference type="Proteomes" id="UP001597012">
    <property type="component" value="Unassembled WGS sequence"/>
</dbReference>
<proteinExistence type="predicted"/>
<dbReference type="RefSeq" id="WP_379935539.1">
    <property type="nucleotide sequence ID" value="NZ_JBHTHY010000014.1"/>
</dbReference>
<accession>A0ABW3B701</accession>
<feature type="domain" description="CMP/dCMP-type deaminase" evidence="1">
    <location>
        <begin position="1"/>
        <end position="112"/>
    </location>
</feature>
<comment type="caution">
    <text evidence="2">The sequence shown here is derived from an EMBL/GenBank/DDBJ whole genome shotgun (WGS) entry which is preliminary data.</text>
</comment>
<dbReference type="CDD" id="cd01285">
    <property type="entry name" value="nucleoside_deaminase"/>
    <property type="match status" value="1"/>
</dbReference>
<dbReference type="SUPFAM" id="SSF53927">
    <property type="entry name" value="Cytidine deaminase-like"/>
    <property type="match status" value="1"/>
</dbReference>
<dbReference type="Pfam" id="PF00383">
    <property type="entry name" value="dCMP_cyt_deam_1"/>
    <property type="match status" value="1"/>
</dbReference>
<reference evidence="3" key="1">
    <citation type="journal article" date="2019" name="Int. J. Syst. Evol. Microbiol.">
        <title>The Global Catalogue of Microorganisms (GCM) 10K type strain sequencing project: providing services to taxonomists for standard genome sequencing and annotation.</title>
        <authorList>
            <consortium name="The Broad Institute Genomics Platform"/>
            <consortium name="The Broad Institute Genome Sequencing Center for Infectious Disease"/>
            <person name="Wu L."/>
            <person name="Ma J."/>
        </authorList>
    </citation>
    <scope>NUCLEOTIDE SEQUENCE [LARGE SCALE GENOMIC DNA]</scope>
    <source>
        <strain evidence="3">CCUG 61948</strain>
    </source>
</reference>
<gene>
    <name evidence="2" type="ORF">ACFQZJ_14480</name>
</gene>
<dbReference type="InterPro" id="IPR016193">
    <property type="entry name" value="Cytidine_deaminase-like"/>
</dbReference>
<dbReference type="EMBL" id="JBHTHY010000014">
    <property type="protein sequence ID" value="MFD0798676.1"/>
    <property type="molecule type" value="Genomic_DNA"/>
</dbReference>
<protein>
    <submittedName>
        <fullName evidence="2">Nucleoside deaminase</fullName>
        <ecNumber evidence="2">3.5.4.33</ecNumber>
    </submittedName>
</protein>
<dbReference type="EC" id="3.5.4.33" evidence="2"/>
<evidence type="ECO:0000259" key="1">
    <source>
        <dbReference type="PROSITE" id="PS51747"/>
    </source>
</evidence>
<dbReference type="PROSITE" id="PS51747">
    <property type="entry name" value="CYT_DCMP_DEAMINASES_2"/>
    <property type="match status" value="1"/>
</dbReference>
<dbReference type="GO" id="GO:0052717">
    <property type="term" value="F:tRNA-specific adenosine-34 deaminase activity"/>
    <property type="evidence" value="ECO:0007669"/>
    <property type="project" value="UniProtKB-EC"/>
</dbReference>
<name>A0ABW3B701_9FLAO</name>
<dbReference type="Gene3D" id="3.40.140.10">
    <property type="entry name" value="Cytidine Deaminase, domain 2"/>
    <property type="match status" value="1"/>
</dbReference>
<keyword evidence="2" id="KW-0378">Hydrolase</keyword>